<feature type="active site" description="Charge relay system" evidence="5">
    <location>
        <position position="110"/>
    </location>
</feature>
<evidence type="ECO:0000256" key="1">
    <source>
        <dbReference type="ARBA" id="ARBA00022670"/>
    </source>
</evidence>
<dbReference type="Pfam" id="PF12951">
    <property type="entry name" value="PATR"/>
    <property type="match status" value="1"/>
</dbReference>
<dbReference type="InterPro" id="IPR006315">
    <property type="entry name" value="OM_autotransptr_brl_dom"/>
</dbReference>
<dbReference type="InterPro" id="IPR005546">
    <property type="entry name" value="Autotransporte_beta"/>
</dbReference>
<dbReference type="SUPFAM" id="SSF103515">
    <property type="entry name" value="Autotransporter"/>
    <property type="match status" value="1"/>
</dbReference>
<feature type="signal peptide" evidence="6">
    <location>
        <begin position="1"/>
        <end position="18"/>
    </location>
</feature>
<evidence type="ECO:0000256" key="3">
    <source>
        <dbReference type="ARBA" id="ARBA00022801"/>
    </source>
</evidence>
<dbReference type="GO" id="GO:0019867">
    <property type="term" value="C:outer membrane"/>
    <property type="evidence" value="ECO:0007669"/>
    <property type="project" value="InterPro"/>
</dbReference>
<name>A0A162IIJ4_9FUSO</name>
<proteinExistence type="inferred from homology"/>
<sequence length="984" mass="110766">MKKLLLFLCLLQHIQAQAATYSDYSRNNREHYHYSKYPSVERQHHWENPATPVAEKKPSGRGVTVAVMDSDFNSSNFYDALKYRFLSPERFQNYSDVTGNHSFYGNRSDHGFNVARVIADNTRGVAKNTSILGTSFGVGRTGIHSDPDKYRHLFSIRPDIKIYNQSFGQTMDITQYKRHIFNINGVYTENDYTEKQFKNFLEERFGHYKEGVNKDILFIWAAGNMEKRGNYYTLYENPLVEAGLPYYMPELEKGWLSVVGLNFTKNAPREYTGGILGAHLARAGVAARWTISADAVFHNGQYEMVGSSFAAPRVAGVAALIKEKYPWMGANEIRQTILTTAKRPQMYETAKSNNGNTFVLKPIALSLEEGTRRMGWGILNEDKAIHGPAMFVRELVDLTDPVGHRFQANIPSRDTHSIFANDISGNAGLEKKGLGKLSLTGNASYEGDTLIQEGILEVYKNLQSPVHILSRGRLHLFPETVIHPKSTVTAVKNEGIVENFGKGAVIHGDYFGTKNSKLIANLQSHLKVNGKVSLEEGTEFLPYSDEYIGLSPVSNEILTSTEPITFIKEAVPSAAIPSSQRGVGRFSSRYRSPLLLKSIFNIHENSIHLSMQRKALPTVMLNEAESTKNVANNLENIFVAADNGKVSEETLSSLIGLQTLSTREDLNNQLNSLSGEIYASAQALTFQQSQTVNRNLSNRLFSMKHEKDPTYKSNAWLSYFASRGELRQKGYDSAKTILHGGQFGMDRIFSDKYILGTAIDYSYSRANFQKYAGRSNSESVGLSFYGKLLLASDFYTQARLGISRISTRVEREVLHKKSDIHHKDTMYSSYIEFGKNFNFNALQLSSFLGYSYDILERGKFDESVDSLAIRAKKKQYHRSGISAGLRGEYSILNKDGKQTYLNLYTSIEKNIKSSSLAFDAKYHGEKEGMAHFEGIRLPKYTLWNGLGIEQDISSQSSAYLNYDMKIEKDKIADQIVTIGFKYKF</sequence>
<dbReference type="InterPro" id="IPR000209">
    <property type="entry name" value="Peptidase_S8/S53_dom"/>
</dbReference>
<comment type="similarity">
    <text evidence="5">Belongs to the peptidase S8 family.</text>
</comment>
<dbReference type="EMBL" id="LVEA01000096">
    <property type="protein sequence ID" value="KYL00798.1"/>
    <property type="molecule type" value="Genomic_DNA"/>
</dbReference>
<feature type="active site" description="Charge relay system" evidence="5">
    <location>
        <position position="69"/>
    </location>
</feature>
<evidence type="ECO:0000259" key="7">
    <source>
        <dbReference type="PROSITE" id="PS51208"/>
    </source>
</evidence>
<dbReference type="Gene3D" id="2.40.128.130">
    <property type="entry name" value="Autotransporter beta-domain"/>
    <property type="match status" value="1"/>
</dbReference>
<dbReference type="AlphaFoldDB" id="A0A162IIJ4"/>
<feature type="active site" description="Charge relay system" evidence="5">
    <location>
        <position position="308"/>
    </location>
</feature>
<dbReference type="RefSeq" id="WP_005959432.1">
    <property type="nucleotide sequence ID" value="NZ_CAXOUM010000027.1"/>
</dbReference>
<evidence type="ECO:0000313" key="9">
    <source>
        <dbReference type="Proteomes" id="UP000075816"/>
    </source>
</evidence>
<keyword evidence="3 5" id="KW-0378">Hydrolase</keyword>
<evidence type="ECO:0000313" key="8">
    <source>
        <dbReference type="EMBL" id="KYL00798.1"/>
    </source>
</evidence>
<dbReference type="InterPro" id="IPR051551">
    <property type="entry name" value="Autotransporter_adhesion"/>
</dbReference>
<gene>
    <name evidence="8" type="ORF">A2J07_08155</name>
</gene>
<evidence type="ECO:0000256" key="2">
    <source>
        <dbReference type="ARBA" id="ARBA00022729"/>
    </source>
</evidence>
<dbReference type="Pfam" id="PF00082">
    <property type="entry name" value="Peptidase_S8"/>
    <property type="match status" value="1"/>
</dbReference>
<dbReference type="eggNOG" id="COG1404">
    <property type="taxonomic scope" value="Bacteria"/>
</dbReference>
<dbReference type="PANTHER" id="PTHR35037">
    <property type="entry name" value="C-TERMINAL REGION OF AIDA-LIKE PROTEIN"/>
    <property type="match status" value="1"/>
</dbReference>
<accession>A0A162IIJ4</accession>
<reference evidence="8 9" key="1">
    <citation type="submission" date="2016-03" db="EMBL/GenBank/DDBJ databases">
        <title>Comparative genomics of human isolates of Fusobacterium necrophorum.</title>
        <authorList>
            <person name="Jensen A."/>
            <person name="Bank S."/>
            <person name="Andersen P.S."/>
            <person name="Kristensen L.H."/>
            <person name="Prag J."/>
        </authorList>
    </citation>
    <scope>NUCLEOTIDE SEQUENCE [LARGE SCALE GENOMIC DNA]</scope>
    <source>
        <strain evidence="8 9">LS_1264</strain>
    </source>
</reference>
<feature type="chain" id="PRO_5030022267" evidence="6">
    <location>
        <begin position="19"/>
        <end position="984"/>
    </location>
</feature>
<dbReference type="InterPro" id="IPR011050">
    <property type="entry name" value="Pectin_lyase_fold/virulence"/>
</dbReference>
<dbReference type="Proteomes" id="UP000075816">
    <property type="component" value="Unassembled WGS sequence"/>
</dbReference>
<organism evidence="8 9">
    <name type="scientific">Fusobacterium necrophorum subsp. funduliforme</name>
    <dbReference type="NCBI Taxonomy" id="143387"/>
    <lineage>
        <taxon>Bacteria</taxon>
        <taxon>Fusobacteriati</taxon>
        <taxon>Fusobacteriota</taxon>
        <taxon>Fusobacteriia</taxon>
        <taxon>Fusobacteriales</taxon>
        <taxon>Fusobacteriaceae</taxon>
        <taxon>Fusobacterium</taxon>
    </lineage>
</organism>
<dbReference type="Pfam" id="PF03797">
    <property type="entry name" value="Autotransporter"/>
    <property type="match status" value="1"/>
</dbReference>
<dbReference type="SUPFAM" id="SSF51126">
    <property type="entry name" value="Pectin lyase-like"/>
    <property type="match status" value="1"/>
</dbReference>
<evidence type="ECO:0000256" key="6">
    <source>
        <dbReference type="SAM" id="SignalP"/>
    </source>
</evidence>
<dbReference type="InterPro" id="IPR034061">
    <property type="entry name" value="Peptidases_S8_Autotransporter"/>
</dbReference>
<keyword evidence="2 6" id="KW-0732">Signal</keyword>
<evidence type="ECO:0000256" key="4">
    <source>
        <dbReference type="ARBA" id="ARBA00022825"/>
    </source>
</evidence>
<dbReference type="GO" id="GO:0006508">
    <property type="term" value="P:proteolysis"/>
    <property type="evidence" value="ECO:0007669"/>
    <property type="project" value="UniProtKB-KW"/>
</dbReference>
<protein>
    <submittedName>
        <fullName evidence="8">Autotransporter outer membrane beta-barrel domain-containing protein</fullName>
    </submittedName>
</protein>
<dbReference type="InterPro" id="IPR013425">
    <property type="entry name" value="Autotrns_rpt"/>
</dbReference>
<dbReference type="KEGG" id="fnf:BSQ88_06580"/>
<dbReference type="Gene3D" id="3.40.50.200">
    <property type="entry name" value="Peptidase S8/S53 domain"/>
    <property type="match status" value="1"/>
</dbReference>
<dbReference type="NCBIfam" id="TIGR01414">
    <property type="entry name" value="autotrans_barl"/>
    <property type="match status" value="1"/>
</dbReference>
<dbReference type="SMART" id="SM00869">
    <property type="entry name" value="Autotransporter"/>
    <property type="match status" value="1"/>
</dbReference>
<keyword evidence="1 5" id="KW-0645">Protease</keyword>
<dbReference type="SUPFAM" id="SSF52743">
    <property type="entry name" value="Subtilisin-like"/>
    <property type="match status" value="1"/>
</dbReference>
<dbReference type="GO" id="GO:0004252">
    <property type="term" value="F:serine-type endopeptidase activity"/>
    <property type="evidence" value="ECO:0007669"/>
    <property type="project" value="UniProtKB-UniRule"/>
</dbReference>
<dbReference type="PRINTS" id="PR00723">
    <property type="entry name" value="SUBTILISIN"/>
</dbReference>
<dbReference type="PANTHER" id="PTHR35037:SF3">
    <property type="entry name" value="C-TERMINAL REGION OF AIDA-LIKE PROTEIN"/>
    <property type="match status" value="1"/>
</dbReference>
<dbReference type="InterPro" id="IPR015500">
    <property type="entry name" value="Peptidase_S8_subtilisin-rel"/>
</dbReference>
<keyword evidence="4 5" id="KW-0720">Serine protease</keyword>
<feature type="domain" description="Autotransporter" evidence="7">
    <location>
        <begin position="708"/>
        <end position="984"/>
    </location>
</feature>
<dbReference type="InterPro" id="IPR036852">
    <property type="entry name" value="Peptidase_S8/S53_dom_sf"/>
</dbReference>
<dbReference type="PROSITE" id="PS51892">
    <property type="entry name" value="SUBTILASE"/>
    <property type="match status" value="1"/>
</dbReference>
<dbReference type="eggNOG" id="COG4625">
    <property type="taxonomic scope" value="Bacteria"/>
</dbReference>
<dbReference type="InterPro" id="IPR036709">
    <property type="entry name" value="Autotransporte_beta_dom_sf"/>
</dbReference>
<evidence type="ECO:0000256" key="5">
    <source>
        <dbReference type="PROSITE-ProRule" id="PRU01240"/>
    </source>
</evidence>
<dbReference type="CDD" id="cd04848">
    <property type="entry name" value="Peptidases_S8_Autotransporter_serine_protease_like"/>
    <property type="match status" value="1"/>
</dbReference>
<dbReference type="PROSITE" id="PS51208">
    <property type="entry name" value="AUTOTRANSPORTER"/>
    <property type="match status" value="1"/>
</dbReference>
<comment type="caution">
    <text evidence="8">The sequence shown here is derived from an EMBL/GenBank/DDBJ whole genome shotgun (WGS) entry which is preliminary data.</text>
</comment>
<dbReference type="NCBIfam" id="TIGR02601">
    <property type="entry name" value="autotrns_rpt"/>
    <property type="match status" value="1"/>
</dbReference>